<dbReference type="EMBL" id="JAUEPP010000002">
    <property type="protein sequence ID" value="KAK3351932.1"/>
    <property type="molecule type" value="Genomic_DNA"/>
</dbReference>
<evidence type="ECO:0000313" key="2">
    <source>
        <dbReference type="EMBL" id="KAK3351932.1"/>
    </source>
</evidence>
<feature type="compositionally biased region" description="Low complexity" evidence="1">
    <location>
        <begin position="341"/>
        <end position="353"/>
    </location>
</feature>
<dbReference type="RefSeq" id="XP_062685227.1">
    <property type="nucleotide sequence ID" value="XM_062820923.1"/>
</dbReference>
<name>A0AAE0JLN1_9PEZI</name>
<feature type="compositionally biased region" description="Low complexity" evidence="1">
    <location>
        <begin position="92"/>
        <end position="110"/>
    </location>
</feature>
<reference evidence="2" key="2">
    <citation type="submission" date="2023-06" db="EMBL/GenBank/DDBJ databases">
        <authorList>
            <consortium name="Lawrence Berkeley National Laboratory"/>
            <person name="Haridas S."/>
            <person name="Hensen N."/>
            <person name="Bonometti L."/>
            <person name="Westerberg I."/>
            <person name="Brannstrom I.O."/>
            <person name="Guillou S."/>
            <person name="Cros-Aarteil S."/>
            <person name="Calhoun S."/>
            <person name="Kuo A."/>
            <person name="Mondo S."/>
            <person name="Pangilinan J."/>
            <person name="Riley R."/>
            <person name="Labutti K."/>
            <person name="Andreopoulos B."/>
            <person name="Lipzen A."/>
            <person name="Chen C."/>
            <person name="Yanf M."/>
            <person name="Daum C."/>
            <person name="Ng V."/>
            <person name="Clum A."/>
            <person name="Steindorff A."/>
            <person name="Ohm R."/>
            <person name="Martin F."/>
            <person name="Silar P."/>
            <person name="Natvig D."/>
            <person name="Lalanne C."/>
            <person name="Gautier V."/>
            <person name="Ament-Velasquez S.L."/>
            <person name="Kruys A."/>
            <person name="Hutchinson M.I."/>
            <person name="Powell A.J."/>
            <person name="Barry K."/>
            <person name="Miller A.N."/>
            <person name="Grigoriev I.V."/>
            <person name="Debuchy R."/>
            <person name="Gladieux P."/>
            <person name="Thoren M.H."/>
            <person name="Johannesson H."/>
        </authorList>
    </citation>
    <scope>NUCLEOTIDE SEQUENCE</scope>
    <source>
        <strain evidence="2">CBS 560.94</strain>
    </source>
</reference>
<comment type="caution">
    <text evidence="2">The sequence shown here is derived from an EMBL/GenBank/DDBJ whole genome shotgun (WGS) entry which is preliminary data.</text>
</comment>
<dbReference type="AlphaFoldDB" id="A0AAE0JLN1"/>
<feature type="compositionally biased region" description="Low complexity" evidence="1">
    <location>
        <begin position="120"/>
        <end position="139"/>
    </location>
</feature>
<feature type="compositionally biased region" description="Polar residues" evidence="1">
    <location>
        <begin position="1"/>
        <end position="15"/>
    </location>
</feature>
<feature type="region of interest" description="Disordered" evidence="1">
    <location>
        <begin position="1"/>
        <end position="183"/>
    </location>
</feature>
<reference evidence="2" key="1">
    <citation type="journal article" date="2023" name="Mol. Phylogenet. Evol.">
        <title>Genome-scale phylogeny and comparative genomics of the fungal order Sordariales.</title>
        <authorList>
            <person name="Hensen N."/>
            <person name="Bonometti L."/>
            <person name="Westerberg I."/>
            <person name="Brannstrom I.O."/>
            <person name="Guillou S."/>
            <person name="Cros-Aarteil S."/>
            <person name="Calhoun S."/>
            <person name="Haridas S."/>
            <person name="Kuo A."/>
            <person name="Mondo S."/>
            <person name="Pangilinan J."/>
            <person name="Riley R."/>
            <person name="LaButti K."/>
            <person name="Andreopoulos B."/>
            <person name="Lipzen A."/>
            <person name="Chen C."/>
            <person name="Yan M."/>
            <person name="Daum C."/>
            <person name="Ng V."/>
            <person name="Clum A."/>
            <person name="Steindorff A."/>
            <person name="Ohm R.A."/>
            <person name="Martin F."/>
            <person name="Silar P."/>
            <person name="Natvig D.O."/>
            <person name="Lalanne C."/>
            <person name="Gautier V."/>
            <person name="Ament-Velasquez S.L."/>
            <person name="Kruys A."/>
            <person name="Hutchinson M.I."/>
            <person name="Powell A.J."/>
            <person name="Barry K."/>
            <person name="Miller A.N."/>
            <person name="Grigoriev I.V."/>
            <person name="Debuchy R."/>
            <person name="Gladieux P."/>
            <person name="Hiltunen Thoren M."/>
            <person name="Johannesson H."/>
        </authorList>
    </citation>
    <scope>NUCLEOTIDE SEQUENCE</scope>
    <source>
        <strain evidence="2">CBS 560.94</strain>
    </source>
</reference>
<protein>
    <submittedName>
        <fullName evidence="2">Uncharacterized protein</fullName>
    </submittedName>
</protein>
<proteinExistence type="predicted"/>
<dbReference type="Proteomes" id="UP001278500">
    <property type="component" value="Unassembled WGS sequence"/>
</dbReference>
<gene>
    <name evidence="2" type="ORF">B0H65DRAFT_140204</name>
</gene>
<evidence type="ECO:0000256" key="1">
    <source>
        <dbReference type="SAM" id="MobiDB-lite"/>
    </source>
</evidence>
<feature type="compositionally biased region" description="Acidic residues" evidence="1">
    <location>
        <begin position="320"/>
        <end position="332"/>
    </location>
</feature>
<feature type="compositionally biased region" description="Polar residues" evidence="1">
    <location>
        <begin position="73"/>
        <end position="84"/>
    </location>
</feature>
<accession>A0AAE0JLN1</accession>
<dbReference type="GeneID" id="87858077"/>
<sequence>MSTSTPVFSFGQVQEPSPFSNTNTNNHNSNSNTTTTPSFPSFTTSFSSPYQPQYRPKISSPLSSSPIRPFDSMSRSSPPGSPTSKPRGIFGGQSQSQSSPIFGSFLQSQGQGQGQGQGEASGQNGQAAADGQQEQGQNNKFLKYNSRPARPMNHPSFSSNRKEDRRRLFLQNVRQRADDKAWERRGGENELLKLEWLRFNRELRLAKEASAPPNPFNFNPQYHTDSLLEQEIEELAQLRAKFNHQQQFLEGLLEDQPPPGTEQGEQEKYQDMDDAYMADMIAREEEAELEALLALNQQAQEDLRVRGGQQGQGQQQQGDEFMEKEEEEDEYDALFMEVLAQQQQQQQGQQQQQPNGGGDPGIQHHHHSQDDVEMGG</sequence>
<organism evidence="2 3">
    <name type="scientific">Neurospora tetraspora</name>
    <dbReference type="NCBI Taxonomy" id="94610"/>
    <lineage>
        <taxon>Eukaryota</taxon>
        <taxon>Fungi</taxon>
        <taxon>Dikarya</taxon>
        <taxon>Ascomycota</taxon>
        <taxon>Pezizomycotina</taxon>
        <taxon>Sordariomycetes</taxon>
        <taxon>Sordariomycetidae</taxon>
        <taxon>Sordariales</taxon>
        <taxon>Sordariaceae</taxon>
        <taxon>Neurospora</taxon>
    </lineage>
</organism>
<keyword evidence="3" id="KW-1185">Reference proteome</keyword>
<feature type="region of interest" description="Disordered" evidence="1">
    <location>
        <begin position="303"/>
        <end position="376"/>
    </location>
</feature>
<evidence type="ECO:0000313" key="3">
    <source>
        <dbReference type="Proteomes" id="UP001278500"/>
    </source>
</evidence>
<feature type="compositionally biased region" description="Low complexity" evidence="1">
    <location>
        <begin position="16"/>
        <end position="69"/>
    </location>
</feature>